<organism evidence="1">
    <name type="scientific">Methanococcus maripaludis (strain C6 / ATCC BAA-1332)</name>
    <dbReference type="NCBI Taxonomy" id="444158"/>
    <lineage>
        <taxon>Archaea</taxon>
        <taxon>Methanobacteriati</taxon>
        <taxon>Methanobacteriota</taxon>
        <taxon>Methanomada group</taxon>
        <taxon>Methanococci</taxon>
        <taxon>Methanococcales</taxon>
        <taxon>Methanococcaceae</taxon>
        <taxon>Methanococcus</taxon>
    </lineage>
</organism>
<protein>
    <submittedName>
        <fullName evidence="1">Uncharacterized protein</fullName>
    </submittedName>
</protein>
<proteinExistence type="predicted"/>
<dbReference type="KEGG" id="mmx:MmarC6_0564"/>
<evidence type="ECO:0000313" key="1">
    <source>
        <dbReference type="EMBL" id="ABX01381.1"/>
    </source>
</evidence>
<dbReference type="eggNOG" id="arCOG09530">
    <property type="taxonomic scope" value="Archaea"/>
</dbReference>
<dbReference type="AlphaFoldDB" id="A9A6V3"/>
<reference evidence="1" key="1">
    <citation type="submission" date="2007-10" db="EMBL/GenBank/DDBJ databases">
        <title>Complete sequence of Methanococcus maripaludis C6.</title>
        <authorList>
            <consortium name="US DOE Joint Genome Institute"/>
            <person name="Copeland A."/>
            <person name="Lucas S."/>
            <person name="Lapidus A."/>
            <person name="Barry K."/>
            <person name="Glavina del Rio T."/>
            <person name="Dalin E."/>
            <person name="Tice H."/>
            <person name="Pitluck S."/>
            <person name="Clum A."/>
            <person name="Schmutz J."/>
            <person name="Larimer F."/>
            <person name="Land M."/>
            <person name="Hauser L."/>
            <person name="Kyrpides N."/>
            <person name="Mikhailova N."/>
            <person name="Sieprawska-Lupa M."/>
            <person name="Whitman W.B."/>
            <person name="Richardson P."/>
        </authorList>
    </citation>
    <scope>NUCLEOTIDE SEQUENCE [LARGE SCALE GENOMIC DNA]</scope>
    <source>
        <strain evidence="1">C6</strain>
    </source>
</reference>
<accession>A9A6V3</accession>
<dbReference type="STRING" id="444158.MmarC6_0564"/>
<dbReference type="EMBL" id="CP000867">
    <property type="protein sequence ID" value="ABX01381.1"/>
    <property type="molecule type" value="Genomic_DNA"/>
</dbReference>
<dbReference type="HOGENOM" id="CLU_2366226_0_0_2"/>
<dbReference type="OrthoDB" id="61019at2157"/>
<sequence>MYPELPKTSKIKEYTVFMRQQSKQFKANVYDPKFNKLSNNYILKNQFLVKDDLKKTYELKTKSNGLKEGDRIQVYFENGDYQIRKVNDNVRNSKT</sequence>
<name>A9A6V3_METM6</name>
<gene>
    <name evidence="1" type="ordered locus">MmarC6_0564</name>
</gene>